<dbReference type="InterPro" id="IPR009784">
    <property type="entry name" value="DUF1349"/>
</dbReference>
<sequence>MTDLRKGVWLNEPRQAQLGSDSLQMVTDERTDFWRETHYGFTRDNGHFLGIETGDGFTAQVRIRAKFEHLYDQAGIMVRIDERHWIKAGLEFSDGHALLGSVLTHERSDWATGRFDGDPMDFWMRVSLADGLLRVQASTDGRLWPLVRLCPFPEGVSYRVGPMCCTPERAGLAVHFSDWTLTTHLGKDLHDLR</sequence>
<name>A0A7W6MNR9_9HYPH</name>
<dbReference type="Gene3D" id="2.60.120.200">
    <property type="match status" value="1"/>
</dbReference>
<evidence type="ECO:0008006" key="3">
    <source>
        <dbReference type="Google" id="ProtNLM"/>
    </source>
</evidence>
<dbReference type="InterPro" id="IPR015987">
    <property type="entry name" value="UCP022704"/>
</dbReference>
<evidence type="ECO:0000313" key="1">
    <source>
        <dbReference type="EMBL" id="MBB4002165.1"/>
    </source>
</evidence>
<reference evidence="1 2" key="1">
    <citation type="submission" date="2020-08" db="EMBL/GenBank/DDBJ databases">
        <title>Genomic Encyclopedia of Type Strains, Phase IV (KMG-IV): sequencing the most valuable type-strain genomes for metagenomic binning, comparative biology and taxonomic classification.</title>
        <authorList>
            <person name="Goeker M."/>
        </authorList>
    </citation>
    <scope>NUCLEOTIDE SEQUENCE [LARGE SCALE GENOMIC DNA]</scope>
    <source>
        <strain evidence="1 2">DSM 103570</strain>
    </source>
</reference>
<evidence type="ECO:0000313" key="2">
    <source>
        <dbReference type="Proteomes" id="UP000588647"/>
    </source>
</evidence>
<dbReference type="SUPFAM" id="SSF49899">
    <property type="entry name" value="Concanavalin A-like lectins/glucanases"/>
    <property type="match status" value="1"/>
</dbReference>
<keyword evidence="2" id="KW-1185">Reference proteome</keyword>
<dbReference type="PANTHER" id="PTHR35332:SF2">
    <property type="entry name" value="REGULATION OF ENOLASE PROTEIN 1"/>
    <property type="match status" value="1"/>
</dbReference>
<comment type="caution">
    <text evidence="1">The sequence shown here is derived from an EMBL/GenBank/DDBJ whole genome shotgun (WGS) entry which is preliminary data.</text>
</comment>
<accession>A0A7W6MNR9</accession>
<gene>
    <name evidence="1" type="ORF">GGR03_001212</name>
</gene>
<dbReference type="InterPro" id="IPR013320">
    <property type="entry name" value="ConA-like_dom_sf"/>
</dbReference>
<dbReference type="EMBL" id="JACIEM010000001">
    <property type="protein sequence ID" value="MBB4002165.1"/>
    <property type="molecule type" value="Genomic_DNA"/>
</dbReference>
<dbReference type="AlphaFoldDB" id="A0A7W6MNR9"/>
<dbReference type="Proteomes" id="UP000588647">
    <property type="component" value="Unassembled WGS sequence"/>
</dbReference>
<dbReference type="Pfam" id="PF07081">
    <property type="entry name" value="DUF1349"/>
    <property type="match status" value="1"/>
</dbReference>
<protein>
    <recommendedName>
        <fullName evidence="3">DUF1349 domain-containing protein</fullName>
    </recommendedName>
</protein>
<dbReference type="PIRSF" id="PIRSF022704">
    <property type="entry name" value="UCP022704"/>
    <property type="match status" value="1"/>
</dbReference>
<proteinExistence type="predicted"/>
<organism evidence="1 2">
    <name type="scientific">Aurantimonas endophytica</name>
    <dbReference type="NCBI Taxonomy" id="1522175"/>
    <lineage>
        <taxon>Bacteria</taxon>
        <taxon>Pseudomonadati</taxon>
        <taxon>Pseudomonadota</taxon>
        <taxon>Alphaproteobacteria</taxon>
        <taxon>Hyphomicrobiales</taxon>
        <taxon>Aurantimonadaceae</taxon>
        <taxon>Aurantimonas</taxon>
    </lineage>
</organism>
<dbReference type="PANTHER" id="PTHR35332">
    <property type="entry name" value="REGULATION OF ENOLASE PROTEIN 1"/>
    <property type="match status" value="1"/>
</dbReference>
<dbReference type="RefSeq" id="WP_183206647.1">
    <property type="nucleotide sequence ID" value="NZ_JAAAMM010000001.1"/>
</dbReference>